<dbReference type="EMBL" id="BJXA01000005">
    <property type="protein sequence ID" value="GEM36749.1"/>
    <property type="molecule type" value="Genomic_DNA"/>
</dbReference>
<organism evidence="1 2">
    <name type="scientific">Nocardia ninae NBRC 108245</name>
    <dbReference type="NCBI Taxonomy" id="1210091"/>
    <lineage>
        <taxon>Bacteria</taxon>
        <taxon>Bacillati</taxon>
        <taxon>Actinomycetota</taxon>
        <taxon>Actinomycetes</taxon>
        <taxon>Mycobacteriales</taxon>
        <taxon>Nocardiaceae</taxon>
        <taxon>Nocardia</taxon>
    </lineage>
</organism>
<dbReference type="OrthoDB" id="3398194at2"/>
<accession>A0A511M818</accession>
<reference evidence="1 2" key="1">
    <citation type="submission" date="2019-07" db="EMBL/GenBank/DDBJ databases">
        <title>Whole genome shotgun sequence of Nocardia ninae NBRC 108245.</title>
        <authorList>
            <person name="Hosoyama A."/>
            <person name="Uohara A."/>
            <person name="Ohji S."/>
            <person name="Ichikawa N."/>
        </authorList>
    </citation>
    <scope>NUCLEOTIDE SEQUENCE [LARGE SCALE GENOMIC DNA]</scope>
    <source>
        <strain evidence="1 2">NBRC 108245</strain>
    </source>
</reference>
<name>A0A511M818_9NOCA</name>
<gene>
    <name evidence="1" type="ORF">NN4_12680</name>
</gene>
<dbReference type="RefSeq" id="WP_147128983.1">
    <property type="nucleotide sequence ID" value="NZ_BJXA01000005.1"/>
</dbReference>
<evidence type="ECO:0000313" key="2">
    <source>
        <dbReference type="Proteomes" id="UP000321424"/>
    </source>
</evidence>
<keyword evidence="2" id="KW-1185">Reference proteome</keyword>
<comment type="caution">
    <text evidence="1">The sequence shown here is derived from an EMBL/GenBank/DDBJ whole genome shotgun (WGS) entry which is preliminary data.</text>
</comment>
<dbReference type="Proteomes" id="UP000321424">
    <property type="component" value="Unassembled WGS sequence"/>
</dbReference>
<dbReference type="PROSITE" id="PS51257">
    <property type="entry name" value="PROKAR_LIPOPROTEIN"/>
    <property type="match status" value="1"/>
</dbReference>
<proteinExistence type="predicted"/>
<dbReference type="AlphaFoldDB" id="A0A511M818"/>
<protein>
    <submittedName>
        <fullName evidence="1">Uncharacterized protein</fullName>
    </submittedName>
</protein>
<evidence type="ECO:0000313" key="1">
    <source>
        <dbReference type="EMBL" id="GEM36749.1"/>
    </source>
</evidence>
<sequence length="357" mass="37879">MPRIVGRYADGALVVAVGGACVVVGPDLVDANGHCVTAPEELRVTLVGAVTADPGFAPADEPMPDGLLSADQIAAMLDWEVGYVDGVPGDADRPGLSSAEVDLYLRYRHDTGDAYPDSAALAVVDRPFSLDGFAVAETDSAAIEFDPESDEPHLVVQLCASMAHVQDLSGAEIIADAATDVIDRISYLAKVEEFYPALAQVVTAGAVPELAVELAGGFTEDQILDFVQRLVAELDRRRPWPKPALVSVDPQTWPSMGASVPIGWVDIAISDLEWAVKAPFADVPDGENPLLVLRIRGGQLVALVGDAEPNPTRFLVLLPDAEEQQEPAEVTAYLERYAGLRVESEGLVDVMAEAMQA</sequence>